<dbReference type="AlphaFoldDB" id="A0A7I8IP56"/>
<proteinExistence type="predicted"/>
<name>A0A7I8IP56_SPIIN</name>
<dbReference type="SUPFAM" id="SSF53098">
    <property type="entry name" value="Ribonuclease H-like"/>
    <property type="match status" value="1"/>
</dbReference>
<dbReference type="PANTHER" id="PTHR47723:SF19">
    <property type="entry name" value="POLYNUCLEOTIDYL TRANSFERASE, RIBONUCLEASE H-LIKE SUPERFAMILY PROTEIN"/>
    <property type="match status" value="1"/>
</dbReference>
<dbReference type="PANTHER" id="PTHR47723">
    <property type="entry name" value="OS05G0353850 PROTEIN"/>
    <property type="match status" value="1"/>
</dbReference>
<gene>
    <name evidence="1" type="ORF">SI7747_05006011</name>
</gene>
<organism evidence="1">
    <name type="scientific">Spirodela intermedia</name>
    <name type="common">Intermediate duckweed</name>
    <dbReference type="NCBI Taxonomy" id="51605"/>
    <lineage>
        <taxon>Eukaryota</taxon>
        <taxon>Viridiplantae</taxon>
        <taxon>Streptophyta</taxon>
        <taxon>Embryophyta</taxon>
        <taxon>Tracheophyta</taxon>
        <taxon>Spermatophyta</taxon>
        <taxon>Magnoliopsida</taxon>
        <taxon>Liliopsida</taxon>
        <taxon>Araceae</taxon>
        <taxon>Lemnoideae</taxon>
        <taxon>Spirodela</taxon>
    </lineage>
</organism>
<dbReference type="EMBL" id="CACRZD030000005">
    <property type="protein sequence ID" value="CAA6659589.1"/>
    <property type="molecule type" value="Genomic_DNA"/>
</dbReference>
<keyword evidence="2" id="KW-1185">Reference proteome</keyword>
<evidence type="ECO:0000313" key="2">
    <source>
        <dbReference type="Proteomes" id="UP001189122"/>
    </source>
</evidence>
<sequence length="146" mass="16917">MWLQHEDFQSFVRNHWYGHISDSPMENLSYRLRNLKLHLKWWNRHIYGNVHTQVDALQKELAKLKDYCKLDIQMLLGKGGAFGLWGLHIIPTQTWTTIRSVRWTPPRVGQWKLNVDGASQGNPGPSGGGGILRDSRMHSLCLFKLL</sequence>
<dbReference type="InterPro" id="IPR053151">
    <property type="entry name" value="RNase_H-like"/>
</dbReference>
<dbReference type="InterPro" id="IPR012337">
    <property type="entry name" value="RNaseH-like_sf"/>
</dbReference>
<dbReference type="EMBL" id="LR743592">
    <property type="protein sequence ID" value="CAA2619842.1"/>
    <property type="molecule type" value="Genomic_DNA"/>
</dbReference>
<reference evidence="1 2" key="1">
    <citation type="submission" date="2019-12" db="EMBL/GenBank/DDBJ databases">
        <authorList>
            <person name="Scholz U."/>
            <person name="Mascher M."/>
            <person name="Fiebig A."/>
        </authorList>
    </citation>
    <scope>NUCLEOTIDE SEQUENCE</scope>
</reference>
<dbReference type="Proteomes" id="UP001189122">
    <property type="component" value="Unassembled WGS sequence"/>
</dbReference>
<accession>A0A7I8IP56</accession>
<evidence type="ECO:0000313" key="1">
    <source>
        <dbReference type="EMBL" id="CAA2619842.1"/>
    </source>
</evidence>
<protein>
    <submittedName>
        <fullName evidence="1">Uncharacterized protein</fullName>
    </submittedName>
</protein>